<dbReference type="GO" id="GO:0006355">
    <property type="term" value="P:regulation of DNA-templated transcription"/>
    <property type="evidence" value="ECO:0007669"/>
    <property type="project" value="UniProtKB-ARBA"/>
</dbReference>
<name>A0A2S2DMP4_9BURK</name>
<dbReference type="InterPro" id="IPR036390">
    <property type="entry name" value="WH_DNA-bd_sf"/>
</dbReference>
<organism evidence="5 6">
    <name type="scientific">Massilia oculi</name>
    <dbReference type="NCBI Taxonomy" id="945844"/>
    <lineage>
        <taxon>Bacteria</taxon>
        <taxon>Pseudomonadati</taxon>
        <taxon>Pseudomonadota</taxon>
        <taxon>Betaproteobacteria</taxon>
        <taxon>Burkholderiales</taxon>
        <taxon>Oxalobacteraceae</taxon>
        <taxon>Telluria group</taxon>
        <taxon>Massilia</taxon>
    </lineage>
</organism>
<keyword evidence="2" id="KW-0238">DNA-binding</keyword>
<evidence type="ECO:0000313" key="6">
    <source>
        <dbReference type="Proteomes" id="UP000245820"/>
    </source>
</evidence>
<dbReference type="PANTHER" id="PTHR33204">
    <property type="entry name" value="TRANSCRIPTIONAL REGULATOR, MARR FAMILY"/>
    <property type="match status" value="1"/>
</dbReference>
<dbReference type="CDD" id="cd00090">
    <property type="entry name" value="HTH_ARSR"/>
    <property type="match status" value="1"/>
</dbReference>
<dbReference type="PROSITE" id="PS51118">
    <property type="entry name" value="HTH_HXLR"/>
    <property type="match status" value="1"/>
</dbReference>
<dbReference type="InterPro" id="IPR036388">
    <property type="entry name" value="WH-like_DNA-bd_sf"/>
</dbReference>
<dbReference type="EMBL" id="CP029343">
    <property type="protein sequence ID" value="AWL06597.1"/>
    <property type="molecule type" value="Genomic_DNA"/>
</dbReference>
<dbReference type="Pfam" id="PF01638">
    <property type="entry name" value="HxlR"/>
    <property type="match status" value="1"/>
</dbReference>
<dbReference type="OrthoDB" id="9807069at2"/>
<evidence type="ECO:0000256" key="1">
    <source>
        <dbReference type="ARBA" id="ARBA00023015"/>
    </source>
</evidence>
<evidence type="ECO:0000256" key="3">
    <source>
        <dbReference type="ARBA" id="ARBA00023163"/>
    </source>
</evidence>
<dbReference type="KEGG" id="mtim:DIR46_20595"/>
<sequence>MWYVLDGYPQLEEIQIKRPFNCGLEAVLSLVGGKWKLLILFHLMKGTHRFGELRRLVGDVTEKVLSEQLKQMVSDGIIARIDYQTVPPHVEYVVTDFGRSMSAAVVPLCEWGTENMERIITLAEMRSTRQP</sequence>
<feature type="domain" description="HTH hxlR-type" evidence="4">
    <location>
        <begin position="22"/>
        <end position="120"/>
    </location>
</feature>
<evidence type="ECO:0000313" key="5">
    <source>
        <dbReference type="EMBL" id="AWL06597.1"/>
    </source>
</evidence>
<dbReference type="InterPro" id="IPR002577">
    <property type="entry name" value="HTH_HxlR"/>
</dbReference>
<accession>A0A2S2DMP4</accession>
<evidence type="ECO:0000259" key="4">
    <source>
        <dbReference type="PROSITE" id="PS51118"/>
    </source>
</evidence>
<dbReference type="Proteomes" id="UP000245820">
    <property type="component" value="Chromosome"/>
</dbReference>
<protein>
    <submittedName>
        <fullName evidence="5">Transcriptional regulator</fullName>
    </submittedName>
</protein>
<proteinExistence type="predicted"/>
<keyword evidence="1" id="KW-0805">Transcription regulation</keyword>
<dbReference type="Gene3D" id="1.10.10.10">
    <property type="entry name" value="Winged helix-like DNA-binding domain superfamily/Winged helix DNA-binding domain"/>
    <property type="match status" value="1"/>
</dbReference>
<gene>
    <name evidence="5" type="ORF">DIR46_20595</name>
</gene>
<dbReference type="SUPFAM" id="SSF46785">
    <property type="entry name" value="Winged helix' DNA-binding domain"/>
    <property type="match status" value="1"/>
</dbReference>
<dbReference type="GO" id="GO:0003677">
    <property type="term" value="F:DNA binding"/>
    <property type="evidence" value="ECO:0007669"/>
    <property type="project" value="UniProtKB-KW"/>
</dbReference>
<keyword evidence="3" id="KW-0804">Transcription</keyword>
<dbReference type="AlphaFoldDB" id="A0A2S2DMP4"/>
<dbReference type="PANTHER" id="PTHR33204:SF29">
    <property type="entry name" value="TRANSCRIPTIONAL REGULATOR"/>
    <property type="match status" value="1"/>
</dbReference>
<evidence type="ECO:0000256" key="2">
    <source>
        <dbReference type="ARBA" id="ARBA00023125"/>
    </source>
</evidence>
<keyword evidence="6" id="KW-1185">Reference proteome</keyword>
<dbReference type="InterPro" id="IPR011991">
    <property type="entry name" value="ArsR-like_HTH"/>
</dbReference>
<reference evidence="5 6" key="1">
    <citation type="submission" date="2018-05" db="EMBL/GenBank/DDBJ databases">
        <title>Complete genome sequence of Massilia oculi sp. nov. CCUG 43427T (=DSM 26321T), the type strain of M. oculi, and comparison with genome sequences of other Massilia strains.</title>
        <authorList>
            <person name="Zhu B."/>
        </authorList>
    </citation>
    <scope>NUCLEOTIDE SEQUENCE [LARGE SCALE GENOMIC DNA]</scope>
    <source>
        <strain evidence="5 6">CCUG 43427</strain>
    </source>
</reference>